<name>A0A3P3QPW9_9GAMM</name>
<dbReference type="InterPro" id="IPR021318">
    <property type="entry name" value="DUF2919"/>
</dbReference>
<dbReference type="Pfam" id="PF11143">
    <property type="entry name" value="DUF2919"/>
    <property type="match status" value="1"/>
</dbReference>
<keyword evidence="3" id="KW-1185">Reference proteome</keyword>
<evidence type="ECO:0000256" key="1">
    <source>
        <dbReference type="SAM" id="Phobius"/>
    </source>
</evidence>
<dbReference type="EMBL" id="RRCF01000001">
    <property type="protein sequence ID" value="RRJ23306.1"/>
    <property type="molecule type" value="Genomic_DNA"/>
</dbReference>
<accession>A0A3P3QPW9</accession>
<organism evidence="2 3">
    <name type="scientific">Rheinheimera mesophila</name>
    <dbReference type="NCBI Taxonomy" id="1547515"/>
    <lineage>
        <taxon>Bacteria</taxon>
        <taxon>Pseudomonadati</taxon>
        <taxon>Pseudomonadota</taxon>
        <taxon>Gammaproteobacteria</taxon>
        <taxon>Chromatiales</taxon>
        <taxon>Chromatiaceae</taxon>
        <taxon>Rheinheimera</taxon>
    </lineage>
</organism>
<sequence>MSQNYPLLDKYGLTRIPLRFYALLLLLLRPYLLWILVLTMPEGGDKLLAAVYPKSNDFLTACLICAPVLLLVAALSQRKEQGHRRWFNVWRQSRWIMLVVVATDLMHSLTHLPNYVMLKAPWLLISPLLLLLSFWWLLKNPVIKQVVTEWP</sequence>
<evidence type="ECO:0000313" key="2">
    <source>
        <dbReference type="EMBL" id="RRJ23306.1"/>
    </source>
</evidence>
<gene>
    <name evidence="2" type="ORF">EIK76_04315</name>
</gene>
<feature type="transmembrane region" description="Helical" evidence="1">
    <location>
        <begin position="58"/>
        <end position="75"/>
    </location>
</feature>
<dbReference type="Proteomes" id="UP000276260">
    <property type="component" value="Unassembled WGS sequence"/>
</dbReference>
<evidence type="ECO:0000313" key="3">
    <source>
        <dbReference type="Proteomes" id="UP000276260"/>
    </source>
</evidence>
<keyword evidence="1" id="KW-0812">Transmembrane</keyword>
<dbReference type="RefSeq" id="WP_046519597.1">
    <property type="nucleotide sequence ID" value="NZ_LAVS01000013.1"/>
</dbReference>
<reference evidence="2 3" key="1">
    <citation type="submission" date="2018-11" db="EMBL/GenBank/DDBJ databases">
        <title>Draft genome analysis of Rheinheimera mesophila isolated from an industrial waste site.</title>
        <authorList>
            <person name="Yu Q."/>
            <person name="Qi Y."/>
            <person name="Zhang H."/>
            <person name="Lu Y."/>
            <person name="Pu J."/>
        </authorList>
    </citation>
    <scope>NUCLEOTIDE SEQUENCE [LARGE SCALE GENOMIC DNA]</scope>
    <source>
        <strain evidence="2 3">IITR13</strain>
    </source>
</reference>
<feature type="transmembrane region" description="Helical" evidence="1">
    <location>
        <begin position="120"/>
        <end position="138"/>
    </location>
</feature>
<keyword evidence="1" id="KW-0472">Membrane</keyword>
<feature type="transmembrane region" description="Helical" evidence="1">
    <location>
        <begin position="20"/>
        <end position="38"/>
    </location>
</feature>
<protein>
    <submittedName>
        <fullName evidence="2">DUF2919 family protein</fullName>
    </submittedName>
</protein>
<proteinExistence type="predicted"/>
<dbReference type="OrthoDB" id="5768483at2"/>
<feature type="transmembrane region" description="Helical" evidence="1">
    <location>
        <begin position="95"/>
        <end position="114"/>
    </location>
</feature>
<keyword evidence="1" id="KW-1133">Transmembrane helix</keyword>
<dbReference type="AlphaFoldDB" id="A0A3P3QPW9"/>
<comment type="caution">
    <text evidence="2">The sequence shown here is derived from an EMBL/GenBank/DDBJ whole genome shotgun (WGS) entry which is preliminary data.</text>
</comment>